<keyword evidence="1 2" id="KW-0732">Signal</keyword>
<dbReference type="KEGG" id="bba:Bd0728"/>
<gene>
    <name evidence="4" type="ordered locus">Bd0728</name>
</gene>
<dbReference type="PANTHER" id="PTHR35936">
    <property type="entry name" value="MEMBRANE-BOUND LYTIC MUREIN TRANSGLYCOSYLASE F"/>
    <property type="match status" value="1"/>
</dbReference>
<dbReference type="Gene3D" id="3.40.190.10">
    <property type="entry name" value="Periplasmic binding protein-like II"/>
    <property type="match status" value="2"/>
</dbReference>
<accession>Q6MPW1</accession>
<feature type="signal peptide" evidence="2">
    <location>
        <begin position="1"/>
        <end position="21"/>
    </location>
</feature>
<dbReference type="SMART" id="SM00062">
    <property type="entry name" value="PBPb"/>
    <property type="match status" value="1"/>
</dbReference>
<dbReference type="AlphaFoldDB" id="Q6MPW1"/>
<dbReference type="SUPFAM" id="SSF53850">
    <property type="entry name" value="Periplasmic binding protein-like II"/>
    <property type="match status" value="1"/>
</dbReference>
<evidence type="ECO:0000313" key="5">
    <source>
        <dbReference type="Proteomes" id="UP000008080"/>
    </source>
</evidence>
<organism evidence="4 5">
    <name type="scientific">Bdellovibrio bacteriovorus (strain ATCC 15356 / DSM 50701 / NCIMB 9529 / HD100)</name>
    <dbReference type="NCBI Taxonomy" id="264462"/>
    <lineage>
        <taxon>Bacteria</taxon>
        <taxon>Pseudomonadati</taxon>
        <taxon>Bdellovibrionota</taxon>
        <taxon>Bdellovibrionia</taxon>
        <taxon>Bdellovibrionales</taxon>
        <taxon>Pseudobdellovibrionaceae</taxon>
        <taxon>Bdellovibrio</taxon>
    </lineage>
</organism>
<name>Q6MPW1_BDEBA</name>
<evidence type="ECO:0000259" key="3">
    <source>
        <dbReference type="SMART" id="SM00062"/>
    </source>
</evidence>
<dbReference type="InterPro" id="IPR001638">
    <property type="entry name" value="Solute-binding_3/MltF_N"/>
</dbReference>
<dbReference type="eggNOG" id="COG0834">
    <property type="taxonomic scope" value="Bacteria"/>
</dbReference>
<sequence length="243" mass="27979">MQFRETLLLISVSLFCLPTLASSPLTTVIGENMSAPWYFADSGTSPKGITADYVRALANELGRKIDILVLPKFRIREYSQKNKIDLNCYTSREWAQVREADVFWSEPLFTSKNLIVSNTAAVKSLDQLKKQRIGTVLKYRYPALQDSFSAGTFLRDDSPNEDANLQKLDASRFNYAVVEEIHLAYYLKRHKSSKIQRRGLVIEEIPVRCWLRRDSPLKISELNRAIAQMKTNGTMEKIFKKYR</sequence>
<evidence type="ECO:0000256" key="2">
    <source>
        <dbReference type="SAM" id="SignalP"/>
    </source>
</evidence>
<keyword evidence="5" id="KW-1185">Reference proteome</keyword>
<dbReference type="EMBL" id="BX842647">
    <property type="protein sequence ID" value="CAE78686.1"/>
    <property type="molecule type" value="Genomic_DNA"/>
</dbReference>
<dbReference type="Proteomes" id="UP000008080">
    <property type="component" value="Chromosome"/>
</dbReference>
<feature type="chain" id="PRO_5004277134" evidence="2">
    <location>
        <begin position="22"/>
        <end position="243"/>
    </location>
</feature>
<dbReference type="Pfam" id="PF00497">
    <property type="entry name" value="SBP_bac_3"/>
    <property type="match status" value="1"/>
</dbReference>
<dbReference type="STRING" id="264462.Bd0728"/>
<protein>
    <submittedName>
        <fullName evidence="4">Probable amino-acid ABC transporter binding protein</fullName>
    </submittedName>
</protein>
<reference evidence="4 5" key="1">
    <citation type="journal article" date="2004" name="Science">
        <title>A predator unmasked: life cycle of Bdellovibrio bacteriovorus from a genomic perspective.</title>
        <authorList>
            <person name="Rendulic S."/>
            <person name="Jagtap P."/>
            <person name="Rosinus A."/>
            <person name="Eppinger M."/>
            <person name="Baar C."/>
            <person name="Lanz C."/>
            <person name="Keller H."/>
            <person name="Lambert C."/>
            <person name="Evans K.J."/>
            <person name="Goesmann A."/>
            <person name="Meyer F."/>
            <person name="Sockett R.E."/>
            <person name="Schuster S.C."/>
        </authorList>
    </citation>
    <scope>NUCLEOTIDE SEQUENCE [LARGE SCALE GENOMIC DNA]</scope>
    <source>
        <strain evidence="5">ATCC 15356 / DSM 50701 / NCIMB 9529 / HD100</strain>
    </source>
</reference>
<dbReference type="RefSeq" id="WP_011163288.1">
    <property type="nucleotide sequence ID" value="NC_005363.1"/>
</dbReference>
<evidence type="ECO:0000313" key="4">
    <source>
        <dbReference type="EMBL" id="CAE78686.1"/>
    </source>
</evidence>
<evidence type="ECO:0000256" key="1">
    <source>
        <dbReference type="ARBA" id="ARBA00022729"/>
    </source>
</evidence>
<feature type="domain" description="Solute-binding protein family 3/N-terminal" evidence="3">
    <location>
        <begin position="26"/>
        <end position="243"/>
    </location>
</feature>
<dbReference type="PANTHER" id="PTHR35936:SF6">
    <property type="entry name" value="AMINO ACID ABC TRANSPORTER SUBSTRATE-BINDING PAAT FAMILY PROTEIN"/>
    <property type="match status" value="1"/>
</dbReference>
<dbReference type="HOGENOM" id="CLU_083824_0_0_7"/>
<dbReference type="GeneID" id="93011815"/>
<proteinExistence type="predicted"/>